<dbReference type="PATRIC" id="fig|1390371.3.peg.924"/>
<proteinExistence type="predicted"/>
<accession>U1UWG8</accession>
<protein>
    <submittedName>
        <fullName evidence="1">Uncharacterized protein</fullName>
    </submittedName>
</protein>
<evidence type="ECO:0000313" key="2">
    <source>
        <dbReference type="Proteomes" id="UP000016504"/>
    </source>
</evidence>
<dbReference type="AlphaFoldDB" id="U1UWG8"/>
<evidence type="ECO:0000313" key="1">
    <source>
        <dbReference type="EMBL" id="ERH60663.1"/>
    </source>
</evidence>
<sequence>MFRDENSSGSMRTKEDSKPWKKSWKVTFFAFF</sequence>
<organism evidence="1 2">
    <name type="scientific">Pseudomonas simiae</name>
    <dbReference type="NCBI Taxonomy" id="321846"/>
    <lineage>
        <taxon>Bacteria</taxon>
        <taxon>Pseudomonadati</taxon>
        <taxon>Pseudomonadota</taxon>
        <taxon>Gammaproteobacteria</taxon>
        <taxon>Pseudomonadales</taxon>
        <taxon>Pseudomonadaceae</taxon>
        <taxon>Pseudomonas</taxon>
    </lineage>
</organism>
<reference evidence="1 2" key="1">
    <citation type="submission" date="2013-08" db="EMBL/GenBank/DDBJ databases">
        <title>Biodegradation of aromatic compounds in biofilm forming Pseudomonas isolated from sewage sludge.</title>
        <authorList>
            <person name="Qureshi A."/>
            <person name="Ghosh S."/>
            <person name="Khardenavis A.A."/>
            <person name="Kapley A."/>
            <person name="Purohit H.J."/>
        </authorList>
    </citation>
    <scope>NUCLEOTIDE SEQUENCE [LARGE SCALE GENOMIC DNA]</scope>
    <source>
        <strain evidence="1 2">EGD-AQ6</strain>
    </source>
</reference>
<name>U1UWG8_9PSED</name>
<comment type="caution">
    <text evidence="1">The sequence shown here is derived from an EMBL/GenBank/DDBJ whole genome shotgun (WGS) entry which is preliminary data.</text>
</comment>
<gene>
    <name evidence="1" type="ORF">O204_17920</name>
</gene>
<dbReference type="Proteomes" id="UP000016504">
    <property type="component" value="Unassembled WGS sequence"/>
</dbReference>
<dbReference type="EMBL" id="AVQG01000004">
    <property type="protein sequence ID" value="ERH60663.1"/>
    <property type="molecule type" value="Genomic_DNA"/>
</dbReference>